<reference evidence="9 10" key="1">
    <citation type="submission" date="2020-01" db="EMBL/GenBank/DDBJ databases">
        <authorList>
            <person name="Kim M."/>
        </authorList>
    </citation>
    <scope>NUCLEOTIDE SEQUENCE [LARGE SCALE GENOMIC DNA]</scope>
    <source>
        <strain evidence="9 10">BT10</strain>
    </source>
</reference>
<keyword evidence="7" id="KW-1133">Transmembrane helix</keyword>
<keyword evidence="4 6" id="KW-0862">Zinc</keyword>
<dbReference type="GO" id="GO:0046872">
    <property type="term" value="F:metal ion binding"/>
    <property type="evidence" value="ECO:0007669"/>
    <property type="project" value="UniProtKB-KW"/>
</dbReference>
<dbReference type="PANTHER" id="PTHR22726:SF1">
    <property type="entry name" value="METALLOENDOPEPTIDASE OMA1, MITOCHONDRIAL"/>
    <property type="match status" value="1"/>
</dbReference>
<sequence>MPTYSGTYYDGRSSLGQSVEIILQETGLALYPSSLPEEGAAPSAAFFWEAALLKPNAFRDGPKTVLRYGDYPAQSLEVVSPGFAETIKKAYPEAVFHKNAQPVPKGHRPGLYVLGLLFLAGLALCYLFLLPAVADLLSRQLPKETEISLGEKIYTQLMEKEQVDSVRTRHAQRFLKQLSIKTDYPLQVTVVQDKTVNAFALPGGHLVIYSGLLNKLETPEELAALLGHEYAHVQEKHTLRSLARQLSSYIFLSLLFNDVAGLSGLILENADKLNSLEYSRTLEQEADTKGFFLLKANALNPKGMQRLFERLQEEDSSGSQVPTLLSTHPLTTDRLQHLKELIQQHPYTSAPASAPLQQAWRSLQQR</sequence>
<dbReference type="AlphaFoldDB" id="A0A6P1NYS5"/>
<accession>A0A6P1NYS5</accession>
<comment type="cofactor">
    <cofactor evidence="6">
        <name>Zn(2+)</name>
        <dbReference type="ChEBI" id="CHEBI:29105"/>
    </cofactor>
    <text evidence="6">Binds 1 zinc ion per subunit.</text>
</comment>
<evidence type="ECO:0000256" key="7">
    <source>
        <dbReference type="SAM" id="Phobius"/>
    </source>
</evidence>
<dbReference type="RefSeq" id="WP_160690228.1">
    <property type="nucleotide sequence ID" value="NZ_CP047897.1"/>
</dbReference>
<evidence type="ECO:0000256" key="2">
    <source>
        <dbReference type="ARBA" id="ARBA00022723"/>
    </source>
</evidence>
<feature type="domain" description="Peptidase M48" evidence="8">
    <location>
        <begin position="171"/>
        <end position="341"/>
    </location>
</feature>
<dbReference type="Proteomes" id="UP000464214">
    <property type="component" value="Chromosome"/>
</dbReference>
<proteinExistence type="inferred from homology"/>
<dbReference type="GO" id="GO:0016020">
    <property type="term" value="C:membrane"/>
    <property type="evidence" value="ECO:0007669"/>
    <property type="project" value="TreeGrafter"/>
</dbReference>
<keyword evidence="7" id="KW-0472">Membrane</keyword>
<dbReference type="EMBL" id="CP047897">
    <property type="protein sequence ID" value="QHL87128.1"/>
    <property type="molecule type" value="Genomic_DNA"/>
</dbReference>
<evidence type="ECO:0000256" key="3">
    <source>
        <dbReference type="ARBA" id="ARBA00022801"/>
    </source>
</evidence>
<comment type="similarity">
    <text evidence="6">Belongs to the peptidase M48 family.</text>
</comment>
<dbReference type="PANTHER" id="PTHR22726">
    <property type="entry name" value="METALLOENDOPEPTIDASE OMA1"/>
    <property type="match status" value="1"/>
</dbReference>
<dbReference type="GO" id="GO:0051603">
    <property type="term" value="P:proteolysis involved in protein catabolic process"/>
    <property type="evidence" value="ECO:0007669"/>
    <property type="project" value="TreeGrafter"/>
</dbReference>
<evidence type="ECO:0000259" key="8">
    <source>
        <dbReference type="Pfam" id="PF01435"/>
    </source>
</evidence>
<dbReference type="KEGG" id="nib:GU926_06665"/>
<keyword evidence="10" id="KW-1185">Reference proteome</keyword>
<evidence type="ECO:0000313" key="9">
    <source>
        <dbReference type="EMBL" id="QHL87128.1"/>
    </source>
</evidence>
<gene>
    <name evidence="9" type="ORF">GU926_06665</name>
</gene>
<dbReference type="InterPro" id="IPR001915">
    <property type="entry name" value="Peptidase_M48"/>
</dbReference>
<evidence type="ECO:0000256" key="5">
    <source>
        <dbReference type="ARBA" id="ARBA00023049"/>
    </source>
</evidence>
<dbReference type="InterPro" id="IPR051156">
    <property type="entry name" value="Mito/Outer_Membr_Metalloprot"/>
</dbReference>
<evidence type="ECO:0000256" key="4">
    <source>
        <dbReference type="ARBA" id="ARBA00022833"/>
    </source>
</evidence>
<dbReference type="Gene3D" id="3.30.2010.10">
    <property type="entry name" value="Metalloproteases ('zincins'), catalytic domain"/>
    <property type="match status" value="1"/>
</dbReference>
<feature type="transmembrane region" description="Helical" evidence="7">
    <location>
        <begin position="111"/>
        <end position="133"/>
    </location>
</feature>
<keyword evidence="5 6" id="KW-0482">Metalloprotease</keyword>
<dbReference type="GO" id="GO:0004222">
    <property type="term" value="F:metalloendopeptidase activity"/>
    <property type="evidence" value="ECO:0007669"/>
    <property type="project" value="InterPro"/>
</dbReference>
<evidence type="ECO:0000256" key="1">
    <source>
        <dbReference type="ARBA" id="ARBA00022670"/>
    </source>
</evidence>
<name>A0A6P1NYS5_9BACT</name>
<evidence type="ECO:0000256" key="6">
    <source>
        <dbReference type="RuleBase" id="RU003983"/>
    </source>
</evidence>
<keyword evidence="1 6" id="KW-0645">Protease</keyword>
<keyword evidence="2" id="KW-0479">Metal-binding</keyword>
<keyword evidence="3 6" id="KW-0378">Hydrolase</keyword>
<dbReference type="Pfam" id="PF01435">
    <property type="entry name" value="Peptidase_M48"/>
    <property type="match status" value="1"/>
</dbReference>
<protein>
    <submittedName>
        <fullName evidence="9">M48 family metalloprotease</fullName>
    </submittedName>
</protein>
<organism evidence="9 10">
    <name type="scientific">Nibribacter ruber</name>
    <dbReference type="NCBI Taxonomy" id="2698458"/>
    <lineage>
        <taxon>Bacteria</taxon>
        <taxon>Pseudomonadati</taxon>
        <taxon>Bacteroidota</taxon>
        <taxon>Cytophagia</taxon>
        <taxon>Cytophagales</taxon>
        <taxon>Hymenobacteraceae</taxon>
        <taxon>Nibribacter</taxon>
    </lineage>
</organism>
<keyword evidence="7" id="KW-0812">Transmembrane</keyword>
<evidence type="ECO:0000313" key="10">
    <source>
        <dbReference type="Proteomes" id="UP000464214"/>
    </source>
</evidence>
<dbReference type="CDD" id="cd07332">
    <property type="entry name" value="M48C_Oma1_like"/>
    <property type="match status" value="1"/>
</dbReference>